<evidence type="ECO:0000313" key="2">
    <source>
        <dbReference type="EMBL" id="EJT78608.1"/>
    </source>
</evidence>
<dbReference type="EnsemblFungi" id="EJT78608">
    <property type="protein sequence ID" value="EJT78608"/>
    <property type="gene ID" value="GGTG_03707"/>
</dbReference>
<name>J3NR02_GAET3</name>
<reference evidence="4" key="1">
    <citation type="submission" date="2010-07" db="EMBL/GenBank/DDBJ databases">
        <title>The genome sequence of Gaeumannomyces graminis var. tritici strain R3-111a-1.</title>
        <authorList>
            <consortium name="The Broad Institute Genome Sequencing Platform"/>
            <person name="Ma L.-J."/>
            <person name="Dead R."/>
            <person name="Young S."/>
            <person name="Zeng Q."/>
            <person name="Koehrsen M."/>
            <person name="Alvarado L."/>
            <person name="Berlin A."/>
            <person name="Chapman S.B."/>
            <person name="Chen Z."/>
            <person name="Freedman E."/>
            <person name="Gellesch M."/>
            <person name="Goldberg J."/>
            <person name="Griggs A."/>
            <person name="Gujja S."/>
            <person name="Heilman E.R."/>
            <person name="Heiman D."/>
            <person name="Hepburn T."/>
            <person name="Howarth C."/>
            <person name="Jen D."/>
            <person name="Larson L."/>
            <person name="Mehta T."/>
            <person name="Neiman D."/>
            <person name="Pearson M."/>
            <person name="Roberts A."/>
            <person name="Saif S."/>
            <person name="Shea T."/>
            <person name="Shenoy N."/>
            <person name="Sisk P."/>
            <person name="Stolte C."/>
            <person name="Sykes S."/>
            <person name="Walk T."/>
            <person name="White J."/>
            <person name="Yandava C."/>
            <person name="Haas B."/>
            <person name="Nusbaum C."/>
            <person name="Birren B."/>
        </authorList>
    </citation>
    <scope>NUCLEOTIDE SEQUENCE [LARGE SCALE GENOMIC DNA]</scope>
    <source>
        <strain evidence="4">R3-111a-1</strain>
    </source>
</reference>
<protein>
    <submittedName>
        <fullName evidence="2 3">Uncharacterized protein</fullName>
    </submittedName>
</protein>
<proteinExistence type="predicted"/>
<dbReference type="EMBL" id="GL385396">
    <property type="protein sequence ID" value="EJT78608.1"/>
    <property type="molecule type" value="Genomic_DNA"/>
</dbReference>
<dbReference type="HOGENOM" id="CLU_2061622_0_0_1"/>
<reference evidence="3" key="5">
    <citation type="submission" date="2018-04" db="UniProtKB">
        <authorList>
            <consortium name="EnsemblFungi"/>
        </authorList>
    </citation>
    <scope>IDENTIFICATION</scope>
    <source>
        <strain evidence="3">R3-111a-1</strain>
    </source>
</reference>
<sequence length="119" mass="12467">MAQAGSGQSNCGCTYEPSLVVATYLGTDSTHHRQSPITSQLDLCVPTQQHNRKNGMWEDTTTAETSKPNAESARPQKSLEGGATGRAVNISKMSSSRRPEAGSGGCHSCCPPAAIFGQV</sequence>
<reference evidence="3" key="4">
    <citation type="journal article" date="2015" name="G3 (Bethesda)">
        <title>Genome sequences of three phytopathogenic species of the Magnaporthaceae family of fungi.</title>
        <authorList>
            <person name="Okagaki L.H."/>
            <person name="Nunes C.C."/>
            <person name="Sailsbery J."/>
            <person name="Clay B."/>
            <person name="Brown D."/>
            <person name="John T."/>
            <person name="Oh Y."/>
            <person name="Young N."/>
            <person name="Fitzgerald M."/>
            <person name="Haas B.J."/>
            <person name="Zeng Q."/>
            <person name="Young S."/>
            <person name="Adiconis X."/>
            <person name="Fan L."/>
            <person name="Levin J.Z."/>
            <person name="Mitchell T.K."/>
            <person name="Okubara P.A."/>
            <person name="Farman M.L."/>
            <person name="Kohn L.M."/>
            <person name="Birren B."/>
            <person name="Ma L.-J."/>
            <person name="Dean R.A."/>
        </authorList>
    </citation>
    <scope>NUCLEOTIDE SEQUENCE</scope>
    <source>
        <strain evidence="3">R3-111a-1</strain>
    </source>
</reference>
<evidence type="ECO:0000313" key="4">
    <source>
        <dbReference type="Proteomes" id="UP000006039"/>
    </source>
</evidence>
<dbReference type="AlphaFoldDB" id="J3NR02"/>
<dbReference type="RefSeq" id="XP_009219753.1">
    <property type="nucleotide sequence ID" value="XM_009221489.1"/>
</dbReference>
<reference evidence="2" key="2">
    <citation type="submission" date="2010-07" db="EMBL/GenBank/DDBJ databases">
        <authorList>
            <consortium name="The Broad Institute Genome Sequencing Platform"/>
            <consortium name="Broad Institute Genome Sequencing Center for Infectious Disease"/>
            <person name="Ma L.-J."/>
            <person name="Dead R."/>
            <person name="Young S."/>
            <person name="Zeng Q."/>
            <person name="Koehrsen M."/>
            <person name="Alvarado L."/>
            <person name="Berlin A."/>
            <person name="Chapman S.B."/>
            <person name="Chen Z."/>
            <person name="Freedman E."/>
            <person name="Gellesch M."/>
            <person name="Goldberg J."/>
            <person name="Griggs A."/>
            <person name="Gujja S."/>
            <person name="Heilman E.R."/>
            <person name="Heiman D."/>
            <person name="Hepburn T."/>
            <person name="Howarth C."/>
            <person name="Jen D."/>
            <person name="Larson L."/>
            <person name="Mehta T."/>
            <person name="Neiman D."/>
            <person name="Pearson M."/>
            <person name="Roberts A."/>
            <person name="Saif S."/>
            <person name="Shea T."/>
            <person name="Shenoy N."/>
            <person name="Sisk P."/>
            <person name="Stolte C."/>
            <person name="Sykes S."/>
            <person name="Walk T."/>
            <person name="White J."/>
            <person name="Yandava C."/>
            <person name="Haas B."/>
            <person name="Nusbaum C."/>
            <person name="Birren B."/>
        </authorList>
    </citation>
    <scope>NUCLEOTIDE SEQUENCE</scope>
    <source>
        <strain evidence="2">R3-111a-1</strain>
    </source>
</reference>
<feature type="region of interest" description="Disordered" evidence="1">
    <location>
        <begin position="50"/>
        <end position="111"/>
    </location>
</feature>
<organism evidence="2">
    <name type="scientific">Gaeumannomyces tritici (strain R3-111a-1)</name>
    <name type="common">Wheat and barley take-all root rot fungus</name>
    <name type="synonym">Gaeumannomyces graminis var. tritici</name>
    <dbReference type="NCBI Taxonomy" id="644352"/>
    <lineage>
        <taxon>Eukaryota</taxon>
        <taxon>Fungi</taxon>
        <taxon>Dikarya</taxon>
        <taxon>Ascomycota</taxon>
        <taxon>Pezizomycotina</taxon>
        <taxon>Sordariomycetes</taxon>
        <taxon>Sordariomycetidae</taxon>
        <taxon>Magnaporthales</taxon>
        <taxon>Magnaporthaceae</taxon>
        <taxon>Gaeumannomyces</taxon>
    </lineage>
</organism>
<dbReference type="Proteomes" id="UP000006039">
    <property type="component" value="Unassembled WGS sequence"/>
</dbReference>
<accession>J3NR02</accession>
<evidence type="ECO:0000313" key="3">
    <source>
        <dbReference type="EnsemblFungi" id="EJT78608"/>
    </source>
</evidence>
<dbReference type="GeneID" id="20344165"/>
<reference evidence="2" key="3">
    <citation type="submission" date="2010-09" db="EMBL/GenBank/DDBJ databases">
        <title>Annotation of Gaeumannomyces graminis var. tritici R3-111a-1.</title>
        <authorList>
            <consortium name="The Broad Institute Genome Sequencing Platform"/>
            <person name="Ma L.-J."/>
            <person name="Dead R."/>
            <person name="Young S.K."/>
            <person name="Zeng Q."/>
            <person name="Gargeya S."/>
            <person name="Fitzgerald M."/>
            <person name="Haas B."/>
            <person name="Abouelleil A."/>
            <person name="Alvarado L."/>
            <person name="Arachchi H.M."/>
            <person name="Berlin A."/>
            <person name="Brown A."/>
            <person name="Chapman S.B."/>
            <person name="Chen Z."/>
            <person name="Dunbar C."/>
            <person name="Freedman E."/>
            <person name="Gearin G."/>
            <person name="Gellesch M."/>
            <person name="Goldberg J."/>
            <person name="Griggs A."/>
            <person name="Gujja S."/>
            <person name="Heiman D."/>
            <person name="Howarth C."/>
            <person name="Larson L."/>
            <person name="Lui A."/>
            <person name="MacDonald P.J.P."/>
            <person name="Mehta T."/>
            <person name="Montmayeur A."/>
            <person name="Murphy C."/>
            <person name="Neiman D."/>
            <person name="Pearson M."/>
            <person name="Priest M."/>
            <person name="Roberts A."/>
            <person name="Saif S."/>
            <person name="Shea T."/>
            <person name="Shenoy N."/>
            <person name="Sisk P."/>
            <person name="Stolte C."/>
            <person name="Sykes S."/>
            <person name="Yandava C."/>
            <person name="Wortman J."/>
            <person name="Nusbaum C."/>
            <person name="Birren B."/>
        </authorList>
    </citation>
    <scope>NUCLEOTIDE SEQUENCE</scope>
    <source>
        <strain evidence="2">R3-111a-1</strain>
    </source>
</reference>
<feature type="compositionally biased region" description="Polar residues" evidence="1">
    <location>
        <begin position="59"/>
        <end position="69"/>
    </location>
</feature>
<evidence type="ECO:0000256" key="1">
    <source>
        <dbReference type="SAM" id="MobiDB-lite"/>
    </source>
</evidence>
<dbReference type="VEuPathDB" id="FungiDB:GGTG_03707"/>
<keyword evidence="4" id="KW-1185">Reference proteome</keyword>
<gene>
    <name evidence="3" type="primary">20344165</name>
    <name evidence="2" type="ORF">GGTG_03707</name>
</gene>